<proteinExistence type="predicted"/>
<comment type="caution">
    <text evidence="1">The sequence shown here is derived from an EMBL/GenBank/DDBJ whole genome shotgun (WGS) entry which is preliminary data.</text>
</comment>
<dbReference type="Proteomes" id="UP000078348">
    <property type="component" value="Unassembled WGS sequence"/>
</dbReference>
<dbReference type="EMBL" id="LXWW01000554">
    <property type="protein sequence ID" value="OAO12313.1"/>
    <property type="molecule type" value="Genomic_DNA"/>
</dbReference>
<reference evidence="1 2" key="1">
    <citation type="submission" date="2016-05" db="EMBL/GenBank/DDBJ databases">
        <title>Nuclear genome of Blastocystis sp. subtype 1 NandII.</title>
        <authorList>
            <person name="Gentekaki E."/>
            <person name="Curtis B."/>
            <person name="Stairs C."/>
            <person name="Eme L."/>
            <person name="Herman E."/>
            <person name="Klimes V."/>
            <person name="Arias M.C."/>
            <person name="Elias M."/>
            <person name="Hilliou F."/>
            <person name="Klute M."/>
            <person name="Malik S.-B."/>
            <person name="Pightling A."/>
            <person name="Rachubinski R."/>
            <person name="Salas D."/>
            <person name="Schlacht A."/>
            <person name="Suga H."/>
            <person name="Archibald J."/>
            <person name="Ball S.G."/>
            <person name="Clark G."/>
            <person name="Dacks J."/>
            <person name="Van Der Giezen M."/>
            <person name="Tsaousis A."/>
            <person name="Roger A."/>
        </authorList>
    </citation>
    <scope>NUCLEOTIDE SEQUENCE [LARGE SCALE GENOMIC DNA]</scope>
    <source>
        <strain evidence="2">ATCC 50177 / NandII</strain>
    </source>
</reference>
<organism evidence="1 2">
    <name type="scientific">Blastocystis sp. subtype 1 (strain ATCC 50177 / NandII)</name>
    <dbReference type="NCBI Taxonomy" id="478820"/>
    <lineage>
        <taxon>Eukaryota</taxon>
        <taxon>Sar</taxon>
        <taxon>Stramenopiles</taxon>
        <taxon>Bigyra</taxon>
        <taxon>Opalozoa</taxon>
        <taxon>Opalinata</taxon>
        <taxon>Blastocystidae</taxon>
        <taxon>Blastocystis</taxon>
    </lineage>
</organism>
<evidence type="ECO:0000313" key="1">
    <source>
        <dbReference type="EMBL" id="OAO12313.1"/>
    </source>
</evidence>
<sequence>MAYEGFRLGEVNVCYGIQYYSDLGVIEYKGEWFEGKRAEMGEDPLLHSCIEELTVSSNCCNEEEWATLDLSFTFNLRELKVGNECFLYVQEMKLVGLKKLESVTVGDDCFNSKLFDMYPDHRCHFHLKNCERIKELKIGCDSFAYYSTIDIECVDSLEVIEIGGMNEIDGCFIYSSLELKSDSQWMK</sequence>
<accession>A0A196S5F8</accession>
<name>A0A196S5F8_BLAHN</name>
<dbReference type="OrthoDB" id="1574204at2759"/>
<evidence type="ECO:0000313" key="2">
    <source>
        <dbReference type="Proteomes" id="UP000078348"/>
    </source>
</evidence>
<dbReference type="AlphaFoldDB" id="A0A196S5F8"/>
<gene>
    <name evidence="1" type="ORF">AV274_6035</name>
</gene>
<protein>
    <submittedName>
        <fullName evidence="1">Uncharacterized protein</fullName>
    </submittedName>
</protein>
<keyword evidence="2" id="KW-1185">Reference proteome</keyword>